<sequence length="186" mass="21046">MLQDPELCFENVAQVKRLADTIKYTGPIIALSDNTKIKERLGFSSLLGCVVGSTLSTELTRVSTHEDIYQIVDMIKSHNAIASQVYVYLLQVNIIVLESDDFFEGYSQLALILDSTQQSRNLSIEMDIDTRVANGMLEVSELVNQHRRHKAYTSQRMKRRVAGFFISAPNNRYSSLVLYLSSNEFA</sequence>
<keyword evidence="2" id="KW-1185">Reference proteome</keyword>
<proteinExistence type="predicted"/>
<name>A0ABN7V3I7_GIGMA</name>
<dbReference type="EMBL" id="CAJVQB010008325">
    <property type="protein sequence ID" value="CAG8717288.1"/>
    <property type="molecule type" value="Genomic_DNA"/>
</dbReference>
<comment type="caution">
    <text evidence="1">The sequence shown here is derived from an EMBL/GenBank/DDBJ whole genome shotgun (WGS) entry which is preliminary data.</text>
</comment>
<organism evidence="1 2">
    <name type="scientific">Gigaspora margarita</name>
    <dbReference type="NCBI Taxonomy" id="4874"/>
    <lineage>
        <taxon>Eukaryota</taxon>
        <taxon>Fungi</taxon>
        <taxon>Fungi incertae sedis</taxon>
        <taxon>Mucoromycota</taxon>
        <taxon>Glomeromycotina</taxon>
        <taxon>Glomeromycetes</taxon>
        <taxon>Diversisporales</taxon>
        <taxon>Gigasporaceae</taxon>
        <taxon>Gigaspora</taxon>
    </lineage>
</organism>
<reference evidence="1 2" key="1">
    <citation type="submission" date="2021-06" db="EMBL/GenBank/DDBJ databases">
        <authorList>
            <person name="Kallberg Y."/>
            <person name="Tangrot J."/>
            <person name="Rosling A."/>
        </authorList>
    </citation>
    <scope>NUCLEOTIDE SEQUENCE [LARGE SCALE GENOMIC DNA]</scope>
    <source>
        <strain evidence="1 2">120-4 pot B 10/14</strain>
    </source>
</reference>
<accession>A0ABN7V3I7</accession>
<protein>
    <submittedName>
        <fullName evidence="1">37789_t:CDS:1</fullName>
    </submittedName>
</protein>
<evidence type="ECO:0000313" key="2">
    <source>
        <dbReference type="Proteomes" id="UP000789901"/>
    </source>
</evidence>
<evidence type="ECO:0000313" key="1">
    <source>
        <dbReference type="EMBL" id="CAG8717288.1"/>
    </source>
</evidence>
<dbReference type="Proteomes" id="UP000789901">
    <property type="component" value="Unassembled WGS sequence"/>
</dbReference>
<gene>
    <name evidence="1" type="ORF">GMARGA_LOCUS13232</name>
</gene>